<name>A0A5J4PGF1_9ZZZZ</name>
<accession>A0A5J4PGF1</accession>
<proteinExistence type="predicted"/>
<reference evidence="1" key="1">
    <citation type="submission" date="2019-03" db="EMBL/GenBank/DDBJ databases">
        <title>Single cell metagenomics reveals metabolic interactions within the superorganism composed of flagellate Streblomastix strix and complex community of Bacteroidetes bacteria on its surface.</title>
        <authorList>
            <person name="Treitli S.C."/>
            <person name="Kolisko M."/>
            <person name="Husnik F."/>
            <person name="Keeling P."/>
            <person name="Hampl V."/>
        </authorList>
    </citation>
    <scope>NUCLEOTIDE SEQUENCE</scope>
    <source>
        <strain evidence="1">STM</strain>
    </source>
</reference>
<feature type="non-terminal residue" evidence="1">
    <location>
        <position position="1"/>
    </location>
</feature>
<dbReference type="AlphaFoldDB" id="A0A5J4PGF1"/>
<sequence>FLEADNSAKSKVVAEQDRTINAAWFVFGTKSELKKQKILQQGDVLKSADFNKDYFTQIDIRTQKEIKLYSKHASLLTTHPNKSYQLEKDGDGQLVLKITDATEFWSVSKYLVIQVR</sequence>
<organism evidence="1">
    <name type="scientific">termite gut metagenome</name>
    <dbReference type="NCBI Taxonomy" id="433724"/>
    <lineage>
        <taxon>unclassified sequences</taxon>
        <taxon>metagenomes</taxon>
        <taxon>organismal metagenomes</taxon>
    </lineage>
</organism>
<comment type="caution">
    <text evidence="1">The sequence shown here is derived from an EMBL/GenBank/DDBJ whole genome shotgun (WGS) entry which is preliminary data.</text>
</comment>
<protein>
    <submittedName>
        <fullName evidence="1">Chromosome partition protein Smc</fullName>
    </submittedName>
</protein>
<gene>
    <name evidence="1" type="ORF">EZS27_039807</name>
</gene>
<dbReference type="EMBL" id="SNRY01008433">
    <property type="protein sequence ID" value="KAA6308547.1"/>
    <property type="molecule type" value="Genomic_DNA"/>
</dbReference>
<evidence type="ECO:0000313" key="1">
    <source>
        <dbReference type="EMBL" id="KAA6308547.1"/>
    </source>
</evidence>